<dbReference type="GO" id="GO:0008080">
    <property type="term" value="F:N-acetyltransferase activity"/>
    <property type="evidence" value="ECO:0007669"/>
    <property type="project" value="TreeGrafter"/>
</dbReference>
<dbReference type="Gene3D" id="3.40.630.30">
    <property type="match status" value="1"/>
</dbReference>
<dbReference type="PANTHER" id="PTHR10545:SF29">
    <property type="entry name" value="GH14572P-RELATED"/>
    <property type="match status" value="1"/>
</dbReference>
<dbReference type="InterPro" id="IPR000182">
    <property type="entry name" value="GNAT_dom"/>
</dbReference>
<dbReference type="SUPFAM" id="SSF55729">
    <property type="entry name" value="Acyl-CoA N-acyltransferases (Nat)"/>
    <property type="match status" value="1"/>
</dbReference>
<evidence type="ECO:0000256" key="3">
    <source>
        <dbReference type="ARBA" id="ARBA00023315"/>
    </source>
</evidence>
<sequence>MTTSVIDQDLTIRSAIPADAGLIVRLIAALAEYEKLAHEAKATEADILRDLFGPTPKVFCEIAEFAGEPVGFALWFYTYSTFQGRHGIWLEDLYVDPTMRGRGFGKALLIHLARRCVREGLGRFEWWVLDWNEPSIEFYKGQGGIMQDEWTKVRLDGEALLALGRH</sequence>
<evidence type="ECO:0000256" key="2">
    <source>
        <dbReference type="ARBA" id="ARBA00022679"/>
    </source>
</evidence>
<dbReference type="PROSITE" id="PS51186">
    <property type="entry name" value="GNAT"/>
    <property type="match status" value="1"/>
</dbReference>
<evidence type="ECO:0000259" key="4">
    <source>
        <dbReference type="PROSITE" id="PS51186"/>
    </source>
</evidence>
<name>A0A1I7N758_9HYPH</name>
<dbReference type="InterPro" id="IPR051016">
    <property type="entry name" value="Diverse_Substrate_AcTransf"/>
</dbReference>
<protein>
    <submittedName>
        <fullName evidence="5">Acetyltransferase (GNAT) family protein</fullName>
    </submittedName>
</protein>
<comment type="similarity">
    <text evidence="1">Belongs to the acetyltransferase family.</text>
</comment>
<proteinExistence type="inferred from homology"/>
<evidence type="ECO:0000256" key="1">
    <source>
        <dbReference type="ARBA" id="ARBA00008694"/>
    </source>
</evidence>
<feature type="domain" description="N-acetyltransferase" evidence="4">
    <location>
        <begin position="10"/>
        <end position="166"/>
    </location>
</feature>
<dbReference type="FunFam" id="3.40.630.30:FF:000064">
    <property type="entry name" value="GNAT family acetyltransferase"/>
    <property type="match status" value="1"/>
</dbReference>
<dbReference type="EMBL" id="FPCK01000001">
    <property type="protein sequence ID" value="SFV30512.1"/>
    <property type="molecule type" value="Genomic_DNA"/>
</dbReference>
<reference evidence="5 6" key="1">
    <citation type="submission" date="2016-10" db="EMBL/GenBank/DDBJ databases">
        <authorList>
            <person name="de Groot N.N."/>
        </authorList>
    </citation>
    <scope>NUCLEOTIDE SEQUENCE [LARGE SCALE GENOMIC DNA]</scope>
    <source>
        <strain evidence="5 6">IPL20</strain>
    </source>
</reference>
<keyword evidence="3" id="KW-0012">Acyltransferase</keyword>
<dbReference type="AlphaFoldDB" id="A0A1I7N758"/>
<keyword evidence="6" id="KW-1185">Reference proteome</keyword>
<dbReference type="Proteomes" id="UP000199074">
    <property type="component" value="Unassembled WGS sequence"/>
</dbReference>
<dbReference type="InterPro" id="IPR016181">
    <property type="entry name" value="Acyl_CoA_acyltransferase"/>
</dbReference>
<dbReference type="CDD" id="cd04301">
    <property type="entry name" value="NAT_SF"/>
    <property type="match status" value="1"/>
</dbReference>
<evidence type="ECO:0000313" key="6">
    <source>
        <dbReference type="Proteomes" id="UP000199074"/>
    </source>
</evidence>
<keyword evidence="2 5" id="KW-0808">Transferase</keyword>
<gene>
    <name evidence="5" type="ORF">SAMN05216456_1043</name>
</gene>
<organism evidence="5 6">
    <name type="scientific">Devosia crocina</name>
    <dbReference type="NCBI Taxonomy" id="429728"/>
    <lineage>
        <taxon>Bacteria</taxon>
        <taxon>Pseudomonadati</taxon>
        <taxon>Pseudomonadota</taxon>
        <taxon>Alphaproteobacteria</taxon>
        <taxon>Hyphomicrobiales</taxon>
        <taxon>Devosiaceae</taxon>
        <taxon>Devosia</taxon>
    </lineage>
</organism>
<dbReference type="Pfam" id="PF00583">
    <property type="entry name" value="Acetyltransf_1"/>
    <property type="match status" value="1"/>
</dbReference>
<evidence type="ECO:0000313" key="5">
    <source>
        <dbReference type="EMBL" id="SFV30512.1"/>
    </source>
</evidence>
<dbReference type="PANTHER" id="PTHR10545">
    <property type="entry name" value="DIAMINE N-ACETYLTRANSFERASE"/>
    <property type="match status" value="1"/>
</dbReference>
<accession>A0A1I7N758</accession>
<dbReference type="STRING" id="429728.SAMN05216456_1043"/>